<dbReference type="PROSITE" id="PS50143">
    <property type="entry name" value="BIR_REPEAT_2"/>
    <property type="match status" value="2"/>
</dbReference>
<protein>
    <submittedName>
        <fullName evidence="2">RING-HC finger protein</fullName>
    </submittedName>
</protein>
<dbReference type="EMBL" id="JASXSV010000005">
    <property type="protein sequence ID" value="MDP0588581.1"/>
    <property type="molecule type" value="Genomic_DNA"/>
</dbReference>
<dbReference type="PANTHER" id="PTHR10044:SF139">
    <property type="entry name" value="DEATH-ASSOCIATED INHIBITOR OF APOPTOSIS 2"/>
    <property type="match status" value="1"/>
</dbReference>
<dbReference type="GO" id="GO:0051726">
    <property type="term" value="P:regulation of cell cycle"/>
    <property type="evidence" value="ECO:0007669"/>
    <property type="project" value="TreeGrafter"/>
</dbReference>
<dbReference type="CDD" id="cd00022">
    <property type="entry name" value="BIR"/>
    <property type="match status" value="2"/>
</dbReference>
<dbReference type="InterPro" id="IPR001370">
    <property type="entry name" value="BIR_rpt"/>
</dbReference>
<dbReference type="SMART" id="SM00238">
    <property type="entry name" value="BIR"/>
    <property type="match status" value="2"/>
</dbReference>
<dbReference type="PANTHER" id="PTHR10044">
    <property type="entry name" value="INHIBITOR OF APOPTOSIS"/>
    <property type="match status" value="1"/>
</dbReference>
<dbReference type="AlphaFoldDB" id="A0AA90P097"/>
<dbReference type="SUPFAM" id="SSF57924">
    <property type="entry name" value="Inhibitor of apoptosis (IAP) repeat"/>
    <property type="match status" value="2"/>
</dbReference>
<dbReference type="Gene3D" id="1.10.1170.10">
    <property type="entry name" value="Inhibitor Of Apoptosis Protein (2mihbC-IAP-1), Chain A"/>
    <property type="match status" value="2"/>
</dbReference>
<dbReference type="Pfam" id="PF13920">
    <property type="entry name" value="zf-C3HC4_3"/>
    <property type="match status" value="1"/>
</dbReference>
<dbReference type="Pfam" id="PF00653">
    <property type="entry name" value="BIR"/>
    <property type="match status" value="2"/>
</dbReference>
<feature type="region of interest" description="Disordered" evidence="1">
    <location>
        <begin position="679"/>
        <end position="708"/>
    </location>
</feature>
<feature type="compositionally biased region" description="Low complexity" evidence="1">
    <location>
        <begin position="697"/>
        <end position="708"/>
    </location>
</feature>
<dbReference type="Proteomes" id="UP001178148">
    <property type="component" value="Unassembled WGS sequence"/>
</dbReference>
<dbReference type="InterPro" id="IPR050784">
    <property type="entry name" value="IAP"/>
</dbReference>
<dbReference type="Gene3D" id="3.30.40.10">
    <property type="entry name" value="Zinc/RING finger domain, C3HC4 (zinc finger)"/>
    <property type="match status" value="1"/>
</dbReference>
<evidence type="ECO:0000313" key="3">
    <source>
        <dbReference type="Proteomes" id="UP001178148"/>
    </source>
</evidence>
<feature type="region of interest" description="Disordered" evidence="1">
    <location>
        <begin position="452"/>
        <end position="479"/>
    </location>
</feature>
<name>A0AA90P097_9GAMM</name>
<sequence length="796" mass="90833">MKRALSKMMFYAFIIFFIPQRGMAMLDSIDKNMPDHWVPINKNIKIIVPITLPESEIGTMVDLKVENSVTDGLTELHRFVYGDSENQEEIQKTELSKKIDTINKDNKYPVIVNSIDNEKYCHLVIKQPDQECLELYTINTKLMKSFACAQNTLSSKEILPPITLKKNIIAEDRADDLFDIKHCSKELLEKYHTPLIENNKDTCFILYISCHMKETGANDDSCPLYAAFLFIKKNSDSLESFCRLNIQDESDDIDEDGGPEEGEPEEVDTLYSQQVSKTTIDIFQNGTIRLNCGGSCNIECKQSPSIQAAWWDYTMNHIKTYEYKSCFIDHNSNKPYAFAVYMSMNHMITVQNCKQILERPPNTAVLSEITGEKISDIAQATQAILDIATKEAPKRVANTEAEAQRLANAEAEAQRLANAKAEAQRLANAKAEAQRLANAEAEEAQKLANAKAEAQRLANEQASIQTEQMQNTANSAERVTAENRAPARYPEYATYQNRLNSYDNWPRQQTQNREGLAKAGYFYTGNTDVVRCFCCDLGLAEWDSADCPWREHARHATKCWFLQQEKGSRYISEIKNKWKEVYSPKSENFEHLQSRLDTFNGVWRADITQTPQMLADAGFYYTGEEDTVRCHYCDGGLRYWEPNDIPWEQHAEFFGYCKFLIKMQGRDYIESIKNAARQRQLAEHEGNQQEQQITGGSRANSSETASSSAKIWRVQTEPVEAQAEAQAPNKQQLLQENKKLKEAMKCIECKDKTAVMLFKECGHRVLCEPCSNNVKNCPVPKCNKKIKKQPVKTYLS</sequence>
<accession>A0AA90P097</accession>
<proteinExistence type="predicted"/>
<evidence type="ECO:0000256" key="1">
    <source>
        <dbReference type="SAM" id="MobiDB-lite"/>
    </source>
</evidence>
<dbReference type="InterPro" id="IPR013083">
    <property type="entry name" value="Znf_RING/FYVE/PHD"/>
</dbReference>
<feature type="compositionally biased region" description="Polar residues" evidence="1">
    <location>
        <begin position="458"/>
        <end position="477"/>
    </location>
</feature>
<keyword evidence="3" id="KW-1185">Reference proteome</keyword>
<dbReference type="GO" id="GO:0005737">
    <property type="term" value="C:cytoplasm"/>
    <property type="evidence" value="ECO:0007669"/>
    <property type="project" value="TreeGrafter"/>
</dbReference>
<evidence type="ECO:0000313" key="2">
    <source>
        <dbReference type="EMBL" id="MDP0588581.1"/>
    </source>
</evidence>
<dbReference type="GO" id="GO:0043027">
    <property type="term" value="F:cysteine-type endopeptidase inhibitor activity involved in apoptotic process"/>
    <property type="evidence" value="ECO:0007669"/>
    <property type="project" value="TreeGrafter"/>
</dbReference>
<gene>
    <name evidence="2" type="ORF">QS748_05070</name>
</gene>
<organism evidence="2 3">
    <name type="scientific">Candidatus Endonucleibacter bathymodioli</name>
    <dbReference type="NCBI Taxonomy" id="539814"/>
    <lineage>
        <taxon>Bacteria</taxon>
        <taxon>Pseudomonadati</taxon>
        <taxon>Pseudomonadota</taxon>
        <taxon>Gammaproteobacteria</taxon>
        <taxon>Oceanospirillales</taxon>
        <taxon>Endozoicomonadaceae</taxon>
        <taxon>Candidatus Endonucleibacter</taxon>
    </lineage>
</organism>
<reference evidence="2 3" key="1">
    <citation type="journal article" date="2023" name="bioRxiv">
        <title>An intranuclear bacterial parasite of deep-sea mussels expresses apoptosis inhibitors acquired from its host.</title>
        <authorList>
            <person name="Gonzalez Porras M.A."/>
            <person name="Assie A."/>
            <person name="Tietjen M."/>
            <person name="Violette M."/>
            <person name="Kleiner M."/>
            <person name="Gruber-Vodicka H."/>
            <person name="Dubilier N."/>
            <person name="Leisch N."/>
        </authorList>
    </citation>
    <scope>NUCLEOTIDE SEQUENCE [LARGE SCALE GENOMIC DNA]</scope>
    <source>
        <strain evidence="2">IAP13</strain>
    </source>
</reference>
<comment type="caution">
    <text evidence="2">The sequence shown here is derived from an EMBL/GenBank/DDBJ whole genome shotgun (WGS) entry which is preliminary data.</text>
</comment>